<dbReference type="EMBL" id="JAJUWU010000010">
    <property type="protein sequence ID" value="MCE7028613.1"/>
    <property type="molecule type" value="Genomic_DNA"/>
</dbReference>
<dbReference type="SUPFAM" id="SSF69786">
    <property type="entry name" value="YggU-like"/>
    <property type="match status" value="1"/>
</dbReference>
<accession>A0A9X1P153</accession>
<dbReference type="RefSeq" id="WP_233719771.1">
    <property type="nucleotide sequence ID" value="NZ_JAJUWU010000010.1"/>
</dbReference>
<dbReference type="HAMAP" id="MF_00634">
    <property type="entry name" value="UPF0235"/>
    <property type="match status" value="1"/>
</dbReference>
<dbReference type="AlphaFoldDB" id="A0A9X1P153"/>
<protein>
    <recommendedName>
        <fullName evidence="2">UPF0235 protein LZD57_11495</fullName>
    </recommendedName>
</protein>
<dbReference type="SMART" id="SM01152">
    <property type="entry name" value="DUF167"/>
    <property type="match status" value="1"/>
</dbReference>
<dbReference type="GO" id="GO:0005737">
    <property type="term" value="C:cytoplasm"/>
    <property type="evidence" value="ECO:0007669"/>
    <property type="project" value="TreeGrafter"/>
</dbReference>
<name>A0A9X1P153_9HYPH</name>
<dbReference type="Gene3D" id="3.30.1200.10">
    <property type="entry name" value="YggU-like"/>
    <property type="match status" value="1"/>
</dbReference>
<proteinExistence type="inferred from homology"/>
<comment type="caution">
    <text evidence="3">The sequence shown here is derived from an EMBL/GenBank/DDBJ whole genome shotgun (WGS) entry which is preliminary data.</text>
</comment>
<dbReference type="PANTHER" id="PTHR13420:SF7">
    <property type="entry name" value="UPF0235 PROTEIN C15ORF40"/>
    <property type="match status" value="1"/>
</dbReference>
<evidence type="ECO:0000313" key="4">
    <source>
        <dbReference type="Proteomes" id="UP001139035"/>
    </source>
</evidence>
<dbReference type="PANTHER" id="PTHR13420">
    <property type="entry name" value="UPF0235 PROTEIN C15ORF40"/>
    <property type="match status" value="1"/>
</dbReference>
<organism evidence="3 4">
    <name type="scientific">Jiella avicenniae</name>
    <dbReference type="NCBI Taxonomy" id="2907202"/>
    <lineage>
        <taxon>Bacteria</taxon>
        <taxon>Pseudomonadati</taxon>
        <taxon>Pseudomonadota</taxon>
        <taxon>Alphaproteobacteria</taxon>
        <taxon>Hyphomicrobiales</taxon>
        <taxon>Aurantimonadaceae</taxon>
        <taxon>Jiella</taxon>
    </lineage>
</organism>
<dbReference type="NCBIfam" id="TIGR00251">
    <property type="entry name" value="DUF167 family protein"/>
    <property type="match status" value="1"/>
</dbReference>
<dbReference type="Pfam" id="PF02594">
    <property type="entry name" value="DUF167"/>
    <property type="match status" value="1"/>
</dbReference>
<comment type="similarity">
    <text evidence="1 2">Belongs to the UPF0235 family.</text>
</comment>
<evidence type="ECO:0000256" key="2">
    <source>
        <dbReference type="HAMAP-Rule" id="MF_00634"/>
    </source>
</evidence>
<evidence type="ECO:0000313" key="3">
    <source>
        <dbReference type="EMBL" id="MCE7028613.1"/>
    </source>
</evidence>
<gene>
    <name evidence="3" type="ORF">LZD57_11495</name>
</gene>
<dbReference type="InterPro" id="IPR036591">
    <property type="entry name" value="YggU-like_sf"/>
</dbReference>
<keyword evidence="4" id="KW-1185">Reference proteome</keyword>
<dbReference type="InterPro" id="IPR003746">
    <property type="entry name" value="DUF167"/>
</dbReference>
<dbReference type="Proteomes" id="UP001139035">
    <property type="component" value="Unassembled WGS sequence"/>
</dbReference>
<reference evidence="3" key="1">
    <citation type="submission" date="2022-01" db="EMBL/GenBank/DDBJ databases">
        <title>Jiella avicenniae sp. nov., a novel endophytic bacterium isolated from bark of Avicennia marina.</title>
        <authorList>
            <person name="Tuo L."/>
        </authorList>
    </citation>
    <scope>NUCLEOTIDE SEQUENCE</scope>
    <source>
        <strain evidence="3">CBK1P-4</strain>
    </source>
</reference>
<evidence type="ECO:0000256" key="1">
    <source>
        <dbReference type="ARBA" id="ARBA00010364"/>
    </source>
</evidence>
<sequence length="112" mass="11680">MAGRGFFQTDADGILLFVRVTPRASKDAVEGVVTDADGNTRLAVRLRAVPEDGRANKALIALLAKSWKIPKSAIDVVSGFTMRQKTLKLTGADDAVAAILQATGAGEGGQGR</sequence>